<dbReference type="OrthoDB" id="5978906at2759"/>
<dbReference type="EMBL" id="MU827318">
    <property type="protein sequence ID" value="KAJ7357761.1"/>
    <property type="molecule type" value="Genomic_DNA"/>
</dbReference>
<reference evidence="2" key="1">
    <citation type="submission" date="2023-01" db="EMBL/GenBank/DDBJ databases">
        <title>Genome assembly of the deep-sea coral Lophelia pertusa.</title>
        <authorList>
            <person name="Herrera S."/>
            <person name="Cordes E."/>
        </authorList>
    </citation>
    <scope>NUCLEOTIDE SEQUENCE</scope>
    <source>
        <strain evidence="2">USNM1676648</strain>
        <tissue evidence="2">Polyp</tissue>
    </source>
</reference>
<evidence type="ECO:0000313" key="3">
    <source>
        <dbReference type="Proteomes" id="UP001163046"/>
    </source>
</evidence>
<dbReference type="Proteomes" id="UP001163046">
    <property type="component" value="Unassembled WGS sequence"/>
</dbReference>
<proteinExistence type="predicted"/>
<sequence>MLFNICVNCIKINNFRSSNKVGKEKMSKSSTTSTKSTANGQRVERIQRRKTKSCPSCPLSNNTEEKCEVSKSDTPRTVSVFGKYNGKESEYKPTVWFNLPQEQALVSSIHLHAMQRTKSLCVTLLMLKKAKVCQIF</sequence>
<accession>A0A9W9YM52</accession>
<dbReference type="AlphaFoldDB" id="A0A9W9YM52"/>
<protein>
    <submittedName>
        <fullName evidence="2">Uncharacterized protein</fullName>
    </submittedName>
</protein>
<evidence type="ECO:0000256" key="1">
    <source>
        <dbReference type="SAM" id="MobiDB-lite"/>
    </source>
</evidence>
<evidence type="ECO:0000313" key="2">
    <source>
        <dbReference type="EMBL" id="KAJ7357761.1"/>
    </source>
</evidence>
<name>A0A9W9YM52_9CNID</name>
<comment type="caution">
    <text evidence="2">The sequence shown here is derived from an EMBL/GenBank/DDBJ whole genome shotgun (WGS) entry which is preliminary data.</text>
</comment>
<feature type="region of interest" description="Disordered" evidence="1">
    <location>
        <begin position="20"/>
        <end position="63"/>
    </location>
</feature>
<keyword evidence="3" id="KW-1185">Reference proteome</keyword>
<gene>
    <name evidence="2" type="ORF">OS493_023236</name>
</gene>
<organism evidence="2 3">
    <name type="scientific">Desmophyllum pertusum</name>
    <dbReference type="NCBI Taxonomy" id="174260"/>
    <lineage>
        <taxon>Eukaryota</taxon>
        <taxon>Metazoa</taxon>
        <taxon>Cnidaria</taxon>
        <taxon>Anthozoa</taxon>
        <taxon>Hexacorallia</taxon>
        <taxon>Scleractinia</taxon>
        <taxon>Caryophylliina</taxon>
        <taxon>Caryophylliidae</taxon>
        <taxon>Desmophyllum</taxon>
    </lineage>
</organism>
<feature type="compositionally biased region" description="Low complexity" evidence="1">
    <location>
        <begin position="28"/>
        <end position="37"/>
    </location>
</feature>